<dbReference type="GO" id="GO:0003723">
    <property type="term" value="F:RNA binding"/>
    <property type="evidence" value="ECO:0007669"/>
    <property type="project" value="InterPro"/>
</dbReference>
<dbReference type="EMBL" id="JACTNZ010000009">
    <property type="protein sequence ID" value="KAG5533558.1"/>
    <property type="molecule type" value="Genomic_DNA"/>
</dbReference>
<dbReference type="NCBIfam" id="TIGR00756">
    <property type="entry name" value="PPR"/>
    <property type="match status" value="2"/>
</dbReference>
<name>A0AAV6IYE7_9ERIC</name>
<dbReference type="PANTHER" id="PTHR47926">
    <property type="entry name" value="PENTATRICOPEPTIDE REPEAT-CONTAINING PROTEIN"/>
    <property type="match status" value="1"/>
</dbReference>
<dbReference type="Pfam" id="PF01535">
    <property type="entry name" value="PPR"/>
    <property type="match status" value="3"/>
</dbReference>
<dbReference type="InterPro" id="IPR011990">
    <property type="entry name" value="TPR-like_helical_dom_sf"/>
</dbReference>
<evidence type="ECO:0000313" key="3">
    <source>
        <dbReference type="EMBL" id="KAG5533558.1"/>
    </source>
</evidence>
<keyword evidence="1" id="KW-0677">Repeat</keyword>
<evidence type="ECO:0000313" key="4">
    <source>
        <dbReference type="Proteomes" id="UP000823749"/>
    </source>
</evidence>
<dbReference type="InterPro" id="IPR002885">
    <property type="entry name" value="PPR_rpt"/>
</dbReference>
<dbReference type="InterPro" id="IPR046960">
    <property type="entry name" value="PPR_At4g14850-like_plant"/>
</dbReference>
<dbReference type="FunFam" id="1.25.40.10:FF:000158">
    <property type="entry name" value="pentatricopeptide repeat-containing protein At2g33680"/>
    <property type="match status" value="1"/>
</dbReference>
<sequence>MIIYIRWQGGNPISSVLSVCAEYSALGVGREIHGHTIKAIMDGNILVGNGLINMYTKCGSLDKALLVFEEIDGRDLVSRNLMIAGYGMHGLGNYALETFEQMMKAGYNPDGVSFVAVLSACSHAGLVSEGRKIFKQMESKFGIEPQVEHYSYIAQETASRIFSLDSETIGSYTLLSNIYASTGRWDDSARVRISAKAKGLKKIPGQSWIEVQNKCACTKVLDVMVLGSIMYSAYKWMSVVVLCWLQFMSSLEGLRAVTLTEGYLLAVRCIPV</sequence>
<dbReference type="Proteomes" id="UP000823749">
    <property type="component" value="Chromosome 9"/>
</dbReference>
<feature type="repeat" description="PPR" evidence="2">
    <location>
        <begin position="75"/>
        <end position="109"/>
    </location>
</feature>
<protein>
    <recommendedName>
        <fullName evidence="5">Pentatricopeptide repeat-containing protein</fullName>
    </recommendedName>
</protein>
<reference evidence="3" key="1">
    <citation type="submission" date="2020-08" db="EMBL/GenBank/DDBJ databases">
        <title>Plant Genome Project.</title>
        <authorList>
            <person name="Zhang R.-G."/>
        </authorList>
    </citation>
    <scope>NUCLEOTIDE SEQUENCE</scope>
    <source>
        <strain evidence="3">WSP0</strain>
        <tissue evidence="3">Leaf</tissue>
    </source>
</reference>
<dbReference type="PROSITE" id="PS51375">
    <property type="entry name" value="PPR"/>
    <property type="match status" value="2"/>
</dbReference>
<dbReference type="GO" id="GO:0009451">
    <property type="term" value="P:RNA modification"/>
    <property type="evidence" value="ECO:0007669"/>
    <property type="project" value="InterPro"/>
</dbReference>
<organism evidence="3 4">
    <name type="scientific">Rhododendron griersonianum</name>
    <dbReference type="NCBI Taxonomy" id="479676"/>
    <lineage>
        <taxon>Eukaryota</taxon>
        <taxon>Viridiplantae</taxon>
        <taxon>Streptophyta</taxon>
        <taxon>Embryophyta</taxon>
        <taxon>Tracheophyta</taxon>
        <taxon>Spermatophyta</taxon>
        <taxon>Magnoliopsida</taxon>
        <taxon>eudicotyledons</taxon>
        <taxon>Gunneridae</taxon>
        <taxon>Pentapetalae</taxon>
        <taxon>asterids</taxon>
        <taxon>Ericales</taxon>
        <taxon>Ericaceae</taxon>
        <taxon>Ericoideae</taxon>
        <taxon>Rhodoreae</taxon>
        <taxon>Rhododendron</taxon>
    </lineage>
</organism>
<evidence type="ECO:0000256" key="2">
    <source>
        <dbReference type="PROSITE-ProRule" id="PRU00708"/>
    </source>
</evidence>
<keyword evidence="4" id="KW-1185">Reference proteome</keyword>
<comment type="caution">
    <text evidence="3">The sequence shown here is derived from an EMBL/GenBank/DDBJ whole genome shotgun (WGS) entry which is preliminary data.</text>
</comment>
<dbReference type="Pfam" id="PF20431">
    <property type="entry name" value="E_motif"/>
    <property type="match status" value="1"/>
</dbReference>
<evidence type="ECO:0008006" key="5">
    <source>
        <dbReference type="Google" id="ProtNLM"/>
    </source>
</evidence>
<proteinExistence type="predicted"/>
<evidence type="ECO:0000256" key="1">
    <source>
        <dbReference type="ARBA" id="ARBA00022737"/>
    </source>
</evidence>
<accession>A0AAV6IYE7</accession>
<dbReference type="Gene3D" id="1.25.40.10">
    <property type="entry name" value="Tetratricopeptide repeat domain"/>
    <property type="match status" value="1"/>
</dbReference>
<gene>
    <name evidence="3" type="ORF">RHGRI_027670</name>
</gene>
<dbReference type="GO" id="GO:0099402">
    <property type="term" value="P:plant organ development"/>
    <property type="evidence" value="ECO:0007669"/>
    <property type="project" value="UniProtKB-ARBA"/>
</dbReference>
<dbReference type="InterPro" id="IPR046848">
    <property type="entry name" value="E_motif"/>
</dbReference>
<feature type="repeat" description="PPR" evidence="2">
    <location>
        <begin position="110"/>
        <end position="140"/>
    </location>
</feature>
<dbReference type="AlphaFoldDB" id="A0AAV6IYE7"/>